<reference evidence="2" key="1">
    <citation type="journal article" date="2019" name="Int. J. Syst. Evol. Microbiol.">
        <title>The Global Catalogue of Microorganisms (GCM) 10K type strain sequencing project: providing services to taxonomists for standard genome sequencing and annotation.</title>
        <authorList>
            <consortium name="The Broad Institute Genomics Platform"/>
            <consortium name="The Broad Institute Genome Sequencing Center for Infectious Disease"/>
            <person name="Wu L."/>
            <person name="Ma J."/>
        </authorList>
    </citation>
    <scope>NUCLEOTIDE SEQUENCE [LARGE SCALE GENOMIC DNA]</scope>
    <source>
        <strain evidence="2">CCM 8653</strain>
    </source>
</reference>
<evidence type="ECO:0000313" key="2">
    <source>
        <dbReference type="Proteomes" id="UP000632535"/>
    </source>
</evidence>
<comment type="caution">
    <text evidence="1">The sequence shown here is derived from an EMBL/GenBank/DDBJ whole genome shotgun (WGS) entry which is preliminary data.</text>
</comment>
<evidence type="ECO:0000313" key="1">
    <source>
        <dbReference type="EMBL" id="GGI07248.1"/>
    </source>
</evidence>
<dbReference type="Proteomes" id="UP000632535">
    <property type="component" value="Unassembled WGS sequence"/>
</dbReference>
<name>A0ABQ2B3Z7_9MICO</name>
<dbReference type="EMBL" id="BMDG01000004">
    <property type="protein sequence ID" value="GGI07248.1"/>
    <property type="molecule type" value="Genomic_DNA"/>
</dbReference>
<dbReference type="RefSeq" id="WP_188523053.1">
    <property type="nucleotide sequence ID" value="NZ_BMDG01000004.1"/>
</dbReference>
<sequence>MPRSLAVEACPDADVIDVQIVRLPVLATGSRLPASPRWWLHQIFDFRSAPPPVVALMAVRQATAWVVGANTRRSAADVFAVAAEDEREVLSHEHDRHLEFWVGVAVDDGMLQVTTVVRLHGWRGRLYWLPVGALHGPVLRSMMRRAVARSRRDAPDAR</sequence>
<proteinExistence type="predicted"/>
<gene>
    <name evidence="1" type="ORF">GCM10007368_15220</name>
</gene>
<evidence type="ECO:0008006" key="3">
    <source>
        <dbReference type="Google" id="ProtNLM"/>
    </source>
</evidence>
<protein>
    <recommendedName>
        <fullName evidence="3">DUF2867 domain-containing protein</fullName>
    </recommendedName>
</protein>
<accession>A0ABQ2B3Z7</accession>
<keyword evidence="2" id="KW-1185">Reference proteome</keyword>
<organism evidence="1 2">
    <name type="scientific">Isoptericola cucumis</name>
    <dbReference type="NCBI Taxonomy" id="1776856"/>
    <lineage>
        <taxon>Bacteria</taxon>
        <taxon>Bacillati</taxon>
        <taxon>Actinomycetota</taxon>
        <taxon>Actinomycetes</taxon>
        <taxon>Micrococcales</taxon>
        <taxon>Promicromonosporaceae</taxon>
        <taxon>Isoptericola</taxon>
    </lineage>
</organism>
<dbReference type="Pfam" id="PF11066">
    <property type="entry name" value="DUF2867"/>
    <property type="match status" value="1"/>
</dbReference>
<dbReference type="InterPro" id="IPR021295">
    <property type="entry name" value="DUF2867"/>
</dbReference>